<accession>A0A1X1YB99</accession>
<keyword evidence="6" id="KW-1185">Reference proteome</keyword>
<evidence type="ECO:0000313" key="6">
    <source>
        <dbReference type="Proteomes" id="UP000193866"/>
    </source>
</evidence>
<feature type="domain" description="PPE" evidence="3">
    <location>
        <begin position="2"/>
        <end position="160"/>
    </location>
</feature>
<dbReference type="PANTHER" id="PTHR46766:SF1">
    <property type="entry name" value="GLUTAMINE-RICH PROTEIN 2"/>
    <property type="match status" value="1"/>
</dbReference>
<comment type="caution">
    <text evidence="5">The sequence shown here is derived from an EMBL/GenBank/DDBJ whole genome shotgun (WGS) entry which is preliminary data.</text>
</comment>
<sequence>MDFALLPPEVNSGRLYAGPGAAPMLAAATAWAALAAELETAAVGYSEVIASMVGHEWSGPASAAMVNAATPYVAWLQSGAANAEQTALQAKSIAAAYEAAFAATVPPTVVAANRTLLATLVATNFFGQNSLAIAATEAAYAEMWAQDVAAMYGYAAVAGPASALPALKQAPPTTKSSGLAAQSTAASHAGTKGLSQLNSAIQTTLHQLVNPAAPSDPSSGLEGLPEALGEVTPFTSIAASGISFDSSMYTVVSNGAGWGRLVYVRGGVEGALTFEGLGPRGVLSASTKPMVGIGRAIPVGGLSAPPSWATAAPEMKPAAFTLAAAQTRSPAAVGLPPGTAFQEAMMGTTAGQGATTDTTGRRSQKTGDKNRDQDSKPITTLTNGSGWLASSWAYHTRPREGQPLPTHWRTG</sequence>
<evidence type="ECO:0000259" key="4">
    <source>
        <dbReference type="Pfam" id="PF12484"/>
    </source>
</evidence>
<gene>
    <name evidence="5" type="ORF">AWC16_19645</name>
</gene>
<organism evidence="5 6">
    <name type="scientific">Mycolicibacter longobardus</name>
    <dbReference type="NCBI Taxonomy" id="1108812"/>
    <lineage>
        <taxon>Bacteria</taxon>
        <taxon>Bacillati</taxon>
        <taxon>Actinomycetota</taxon>
        <taxon>Actinomycetes</taxon>
        <taxon>Mycobacteriales</taxon>
        <taxon>Mycobacteriaceae</taxon>
        <taxon>Mycolicibacter</taxon>
    </lineage>
</organism>
<feature type="region of interest" description="Disordered" evidence="2">
    <location>
        <begin position="350"/>
        <end position="383"/>
    </location>
</feature>
<name>A0A1X1YB99_9MYCO</name>
<dbReference type="Proteomes" id="UP000193866">
    <property type="component" value="Unassembled WGS sequence"/>
</dbReference>
<evidence type="ECO:0000256" key="1">
    <source>
        <dbReference type="ARBA" id="ARBA00010652"/>
    </source>
</evidence>
<dbReference type="RefSeq" id="WP_085266258.1">
    <property type="nucleotide sequence ID" value="NZ_JACKVG010000016.1"/>
</dbReference>
<evidence type="ECO:0000313" key="5">
    <source>
        <dbReference type="EMBL" id="ORW08311.1"/>
    </source>
</evidence>
<dbReference type="Pfam" id="PF12484">
    <property type="entry name" value="PPE-SVP"/>
    <property type="match status" value="1"/>
</dbReference>
<protein>
    <recommendedName>
        <fullName evidence="7">PPE family protein</fullName>
    </recommendedName>
</protein>
<feature type="domain" description="PPE family C-terminal" evidence="4">
    <location>
        <begin position="292"/>
        <end position="359"/>
    </location>
</feature>
<dbReference type="SUPFAM" id="SSF140459">
    <property type="entry name" value="PE/PPE dimer-like"/>
    <property type="match status" value="1"/>
</dbReference>
<dbReference type="GO" id="GO:0052572">
    <property type="term" value="P:response to host immune response"/>
    <property type="evidence" value="ECO:0007669"/>
    <property type="project" value="TreeGrafter"/>
</dbReference>
<dbReference type="PANTHER" id="PTHR46766">
    <property type="entry name" value="GLUTAMINE-RICH PROTEIN 2"/>
    <property type="match status" value="1"/>
</dbReference>
<dbReference type="InterPro" id="IPR038332">
    <property type="entry name" value="PPE_sf"/>
</dbReference>
<dbReference type="InterPro" id="IPR022171">
    <property type="entry name" value="PPE_C"/>
</dbReference>
<reference evidence="5 6" key="1">
    <citation type="submission" date="2016-01" db="EMBL/GenBank/DDBJ databases">
        <title>The new phylogeny of the genus Mycobacterium.</title>
        <authorList>
            <person name="Tarcisio F."/>
            <person name="Conor M."/>
            <person name="Antonella G."/>
            <person name="Elisabetta G."/>
            <person name="Giulia F.S."/>
            <person name="Sara T."/>
            <person name="Anna F."/>
            <person name="Clotilde B."/>
            <person name="Roberto B."/>
            <person name="Veronica D.S."/>
            <person name="Fabio R."/>
            <person name="Monica P."/>
            <person name="Olivier J."/>
            <person name="Enrico T."/>
            <person name="Nicola S."/>
        </authorList>
    </citation>
    <scope>NUCLEOTIDE SEQUENCE [LARGE SCALE GENOMIC DNA]</scope>
    <source>
        <strain evidence="5 6">DSM 45394</strain>
    </source>
</reference>
<dbReference type="EMBL" id="LQPG01000037">
    <property type="protein sequence ID" value="ORW08311.1"/>
    <property type="molecule type" value="Genomic_DNA"/>
</dbReference>
<dbReference type="FunFam" id="1.20.1260.20:FF:000001">
    <property type="entry name" value="PPE family protein PPE41"/>
    <property type="match status" value="1"/>
</dbReference>
<evidence type="ECO:0008006" key="7">
    <source>
        <dbReference type="Google" id="ProtNLM"/>
    </source>
</evidence>
<dbReference type="AlphaFoldDB" id="A0A1X1YB99"/>
<feature type="compositionally biased region" description="Basic and acidic residues" evidence="2">
    <location>
        <begin position="365"/>
        <end position="375"/>
    </location>
</feature>
<dbReference type="STRING" id="1108812.AWC16_19645"/>
<evidence type="ECO:0000256" key="2">
    <source>
        <dbReference type="SAM" id="MobiDB-lite"/>
    </source>
</evidence>
<dbReference type="Pfam" id="PF00823">
    <property type="entry name" value="PPE"/>
    <property type="match status" value="1"/>
</dbReference>
<proteinExistence type="inferred from homology"/>
<dbReference type="Gene3D" id="1.20.1260.20">
    <property type="entry name" value="PPE superfamily"/>
    <property type="match status" value="1"/>
</dbReference>
<comment type="similarity">
    <text evidence="1">Belongs to the mycobacterial PPE family.</text>
</comment>
<evidence type="ECO:0000259" key="3">
    <source>
        <dbReference type="Pfam" id="PF00823"/>
    </source>
</evidence>
<dbReference type="OrthoDB" id="4760604at2"/>
<dbReference type="InterPro" id="IPR000030">
    <property type="entry name" value="PPE_dom"/>
</dbReference>